<dbReference type="InterPro" id="IPR001650">
    <property type="entry name" value="Helicase_C-like"/>
</dbReference>
<feature type="compositionally biased region" description="Low complexity" evidence="2">
    <location>
        <begin position="242"/>
        <end position="254"/>
    </location>
</feature>
<sequence>MDSREAAAEAPAHRRHRPARRRATGAPTSVGERHHARVSAGGCELHGAHVRGRRRVHPRGRDGFGEDDPEHRADRAAEAGAEAAGGVPGGGAPLRALLLDERAQEVVPHPQGGTRPHQRRKPPQGAREAGAVGGAGVAGRGADHLRHDQEHALHHLAGALAPAHPRRGPPHQERVQPPLAGPQPGARGEHGAADGHAPPEQPARAVGAAGLPQPGVQRPHPLRGGVLAGRGRAPRRRGGAAGRAQAAADLLPAAHEVDGGGVPAPSHRDPRGVPPLPPADLLVPPPHAQGHRPPLQGSVGARGFDGKYMRLDGSVNRVRRTVDIAEFNRTANKGRDDRPFCFLMSTRAGGLGVNLQTADTVILYDSDWNPQVDAQAIARVHRIGQKNKVAALRMVTAGSIEQRVVERAEKKLYLDAMVGRGSTQHAEDLEQKDVSKQELLSALAFGADRIFAAEEGAMPTDAELAALLATAREPKPADPALLEGAVREHSKQNVADFDATDAYTVQGTDELRAGMLADILSKYQEEGGAGASLKDIAREAKQAVMGSPKALGKRQKAERLVEVTDSYGRSHRVLRENMYDLDKGEPSVFDKEAAQSGFKAACGKKKHFRQIAGRDYAHSKLCQFCWEPAGYWGKGTWEAEIRKCSQCPCVYHNKCLYESGEEVVEHTHGGDITCLHHACCECGIKATAAGGLLFRCECCQLAYCEDHLPAFAEEEEDEGWRAVGNCKRFEALGQEPPKQAYFITCCKDCREWKAKNPKMFMQVDKASPAKRKGKASSPASSSKKQPTTPGGKRKSPMAKAQPAKQQRLQDVFAAKQTNRRISSFTQPSVIVIDDEE</sequence>
<feature type="compositionally biased region" description="Pro residues" evidence="2">
    <location>
        <begin position="272"/>
        <end position="287"/>
    </location>
</feature>
<dbReference type="Pfam" id="PF00271">
    <property type="entry name" value="Helicase_C"/>
    <property type="match status" value="1"/>
</dbReference>
<dbReference type="SMART" id="SM00490">
    <property type="entry name" value="HELICc"/>
    <property type="match status" value="1"/>
</dbReference>
<organism evidence="4">
    <name type="scientific">Pyramimonas obovata</name>
    <dbReference type="NCBI Taxonomy" id="1411642"/>
    <lineage>
        <taxon>Eukaryota</taxon>
        <taxon>Viridiplantae</taxon>
        <taxon>Chlorophyta</taxon>
        <taxon>Pyramimonadophyceae</taxon>
        <taxon>Pyramimonadales</taxon>
        <taxon>Pyramimonadaceae</taxon>
        <taxon>Pyramimonas</taxon>
        <taxon>Pyramimonas incertae sedis</taxon>
    </lineage>
</organism>
<gene>
    <name evidence="4" type="ORF">POBO1169_LOCUS5858</name>
</gene>
<feature type="compositionally biased region" description="Basic residues" evidence="2">
    <location>
        <begin position="13"/>
        <end position="23"/>
    </location>
</feature>
<feature type="compositionally biased region" description="Low complexity" evidence="2">
    <location>
        <begin position="222"/>
        <end position="231"/>
    </location>
</feature>
<feature type="region of interest" description="Disordered" evidence="2">
    <location>
        <begin position="106"/>
        <end position="141"/>
    </location>
</feature>
<dbReference type="InterPro" id="IPR027417">
    <property type="entry name" value="P-loop_NTPase"/>
</dbReference>
<dbReference type="CDD" id="cd18793">
    <property type="entry name" value="SF2_C_SNF"/>
    <property type="match status" value="1"/>
</dbReference>
<reference evidence="4" key="1">
    <citation type="submission" date="2021-01" db="EMBL/GenBank/DDBJ databases">
        <authorList>
            <person name="Corre E."/>
            <person name="Pelletier E."/>
            <person name="Niang G."/>
            <person name="Scheremetjew M."/>
            <person name="Finn R."/>
            <person name="Kale V."/>
            <person name="Holt S."/>
            <person name="Cochrane G."/>
            <person name="Meng A."/>
            <person name="Brown T."/>
            <person name="Cohen L."/>
        </authorList>
    </citation>
    <scope>NUCLEOTIDE SEQUENCE</scope>
    <source>
        <strain evidence="4">CCMP722</strain>
    </source>
</reference>
<feature type="compositionally biased region" description="Basic residues" evidence="2">
    <location>
        <begin position="48"/>
        <end position="58"/>
    </location>
</feature>
<accession>A0A7S0QTR8</accession>
<dbReference type="PANTHER" id="PTHR10799">
    <property type="entry name" value="SNF2/RAD54 HELICASE FAMILY"/>
    <property type="match status" value="1"/>
</dbReference>
<dbReference type="EMBL" id="HBFA01011237">
    <property type="protein sequence ID" value="CAD8659408.1"/>
    <property type="molecule type" value="Transcribed_RNA"/>
</dbReference>
<dbReference type="InterPro" id="IPR049730">
    <property type="entry name" value="SNF2/RAD54-like_C"/>
</dbReference>
<proteinExistence type="predicted"/>
<feature type="region of interest" description="Disordered" evidence="2">
    <location>
        <begin position="161"/>
        <end position="301"/>
    </location>
</feature>
<feature type="compositionally biased region" description="Polar residues" evidence="2">
    <location>
        <begin position="815"/>
        <end position="828"/>
    </location>
</feature>
<dbReference type="SUPFAM" id="SSF52540">
    <property type="entry name" value="P-loop containing nucleoside triphosphate hydrolases"/>
    <property type="match status" value="1"/>
</dbReference>
<protein>
    <recommendedName>
        <fullName evidence="3">Helicase C-terminal domain-containing protein</fullName>
    </recommendedName>
</protein>
<dbReference type="PROSITE" id="PS51194">
    <property type="entry name" value="HELICASE_CTER"/>
    <property type="match status" value="1"/>
</dbReference>
<name>A0A7S0QTR8_9CHLO</name>
<feature type="region of interest" description="Disordered" evidence="2">
    <location>
        <begin position="1"/>
        <end position="93"/>
    </location>
</feature>
<evidence type="ECO:0000313" key="4">
    <source>
        <dbReference type="EMBL" id="CAD8659408.1"/>
    </source>
</evidence>
<evidence type="ECO:0000256" key="2">
    <source>
        <dbReference type="SAM" id="MobiDB-lite"/>
    </source>
</evidence>
<keyword evidence="1" id="KW-0378">Hydrolase</keyword>
<dbReference type="AlphaFoldDB" id="A0A7S0QTR8"/>
<feature type="domain" description="Helicase C-terminal" evidence="3">
    <location>
        <begin position="249"/>
        <end position="430"/>
    </location>
</feature>
<evidence type="ECO:0000256" key="1">
    <source>
        <dbReference type="ARBA" id="ARBA00022801"/>
    </source>
</evidence>
<evidence type="ECO:0000259" key="3">
    <source>
        <dbReference type="PROSITE" id="PS51194"/>
    </source>
</evidence>
<dbReference type="GO" id="GO:0016787">
    <property type="term" value="F:hydrolase activity"/>
    <property type="evidence" value="ECO:0007669"/>
    <property type="project" value="UniProtKB-KW"/>
</dbReference>
<feature type="region of interest" description="Disordered" evidence="2">
    <location>
        <begin position="761"/>
        <end position="836"/>
    </location>
</feature>
<feature type="compositionally biased region" description="Basic and acidic residues" evidence="2">
    <location>
        <begin position="59"/>
        <end position="77"/>
    </location>
</feature>
<feature type="compositionally biased region" description="Low complexity" evidence="2">
    <location>
        <begin position="775"/>
        <end position="784"/>
    </location>
</feature>
<dbReference type="Gene3D" id="3.40.50.300">
    <property type="entry name" value="P-loop containing nucleotide triphosphate hydrolases"/>
    <property type="match status" value="1"/>
</dbReference>